<name>A0A6J5M3U9_9CAUD</name>
<accession>A0A6J5M3U9</accession>
<sequence>MFGLSDFFGDVRNYYVQFQDNSGWRTCITMSASNGAERVYLEMQEAQRSYPGYRIRVIDDSGRLVDML</sequence>
<organism evidence="1">
    <name type="scientific">uncultured Caudovirales phage</name>
    <dbReference type="NCBI Taxonomy" id="2100421"/>
    <lineage>
        <taxon>Viruses</taxon>
        <taxon>Duplodnaviria</taxon>
        <taxon>Heunggongvirae</taxon>
        <taxon>Uroviricota</taxon>
        <taxon>Caudoviricetes</taxon>
        <taxon>Peduoviridae</taxon>
        <taxon>Maltschvirus</taxon>
        <taxon>Maltschvirus maltsch</taxon>
    </lineage>
</organism>
<evidence type="ECO:0000313" key="1">
    <source>
        <dbReference type="EMBL" id="CAB4140203.1"/>
    </source>
</evidence>
<dbReference type="EMBL" id="LR796380">
    <property type="protein sequence ID" value="CAB4140203.1"/>
    <property type="molecule type" value="Genomic_DNA"/>
</dbReference>
<reference evidence="1" key="1">
    <citation type="submission" date="2020-04" db="EMBL/GenBank/DDBJ databases">
        <authorList>
            <person name="Chiriac C."/>
            <person name="Salcher M."/>
            <person name="Ghai R."/>
            <person name="Kavagutti S V."/>
        </authorList>
    </citation>
    <scope>NUCLEOTIDE SEQUENCE</scope>
</reference>
<proteinExistence type="predicted"/>
<gene>
    <name evidence="1" type="ORF">UFOVP395_4</name>
</gene>
<protein>
    <submittedName>
        <fullName evidence="1">Uncharacterized protein</fullName>
    </submittedName>
</protein>